<dbReference type="Gene3D" id="3.40.50.620">
    <property type="entry name" value="HUPs"/>
    <property type="match status" value="1"/>
</dbReference>
<evidence type="ECO:0000256" key="3">
    <source>
        <dbReference type="ARBA" id="ARBA00022840"/>
    </source>
</evidence>
<keyword evidence="2" id="KW-0547">Nucleotide-binding</keyword>
<dbReference type="AlphaFoldDB" id="A0A3R6X3R8"/>
<feature type="non-terminal residue" evidence="5">
    <location>
        <position position="1"/>
    </location>
</feature>
<dbReference type="VEuPathDB" id="FungiDB:H257_14197"/>
<protein>
    <recommendedName>
        <fullName evidence="4">Arginosuccinate synthase-like N-terminal domain-containing protein</fullName>
    </recommendedName>
</protein>
<accession>A0A3R6X3R8</accession>
<evidence type="ECO:0000259" key="4">
    <source>
        <dbReference type="Pfam" id="PF00764"/>
    </source>
</evidence>
<sequence length="324" mass="36063">GNDQVRFELCAQALNANLKTIAPWRDLEFIEKFKGRQDLIAYGAVGVSVMERPLPSPLDSEVTAMWMVIVISMLTSLFMGSLQTTRGEDKVLHVVRYKRWQRRRLDASVNLIAAAWKLFKLRRSKCPLDATAHRRLYECMQHVRELRLGVVTEGEDTVGLGTLGLAYPQLQSGNVLLHGDQATLSGYEASFFQLESPQDVSPVTLFGRVFFEMVFGCEWTASRLNPDGTVAYGTLQPPTDHVHDVFGAIFQSTASTGPPPTIESLLSLPLFRKHALQRGNRPTFARRDQMLKTVDGVVGKQLPRDAVARSRSQDGALPIVLQVA</sequence>
<dbReference type="InterPro" id="IPR014729">
    <property type="entry name" value="Rossmann-like_a/b/a_fold"/>
</dbReference>
<keyword evidence="3" id="KW-0067">ATP-binding</keyword>
<dbReference type="Pfam" id="PF00764">
    <property type="entry name" value="Arginosuc_synth"/>
    <property type="match status" value="1"/>
</dbReference>
<evidence type="ECO:0000256" key="1">
    <source>
        <dbReference type="ARBA" id="ARBA00022598"/>
    </source>
</evidence>
<organism evidence="5 6">
    <name type="scientific">Aphanomyces astaci</name>
    <name type="common">Crayfish plague agent</name>
    <dbReference type="NCBI Taxonomy" id="112090"/>
    <lineage>
        <taxon>Eukaryota</taxon>
        <taxon>Sar</taxon>
        <taxon>Stramenopiles</taxon>
        <taxon>Oomycota</taxon>
        <taxon>Saprolegniomycetes</taxon>
        <taxon>Saprolegniales</taxon>
        <taxon>Verrucalvaceae</taxon>
        <taxon>Aphanomyces</taxon>
    </lineage>
</organism>
<reference evidence="5 6" key="1">
    <citation type="submission" date="2018-08" db="EMBL/GenBank/DDBJ databases">
        <title>Aphanomyces genome sequencing and annotation.</title>
        <authorList>
            <person name="Minardi D."/>
            <person name="Oidtmann B."/>
            <person name="Van Der Giezen M."/>
            <person name="Studholme D.J."/>
        </authorList>
    </citation>
    <scope>NUCLEOTIDE SEQUENCE [LARGE SCALE GENOMIC DNA]</scope>
    <source>
        <strain evidence="5 6">FDL457</strain>
    </source>
</reference>
<dbReference type="GO" id="GO:0005524">
    <property type="term" value="F:ATP binding"/>
    <property type="evidence" value="ECO:0007669"/>
    <property type="project" value="UniProtKB-KW"/>
</dbReference>
<feature type="domain" description="Arginosuccinate synthase-like N-terminal" evidence="4">
    <location>
        <begin position="1"/>
        <end position="43"/>
    </location>
</feature>
<evidence type="ECO:0000313" key="5">
    <source>
        <dbReference type="EMBL" id="RHY97523.1"/>
    </source>
</evidence>
<dbReference type="Proteomes" id="UP000286510">
    <property type="component" value="Unassembled WGS sequence"/>
</dbReference>
<evidence type="ECO:0000313" key="6">
    <source>
        <dbReference type="Proteomes" id="UP000286510"/>
    </source>
</evidence>
<keyword evidence="1" id="KW-0436">Ligase</keyword>
<name>A0A3R6X3R8_APHAT</name>
<dbReference type="GO" id="GO:0016874">
    <property type="term" value="F:ligase activity"/>
    <property type="evidence" value="ECO:0007669"/>
    <property type="project" value="UniProtKB-KW"/>
</dbReference>
<dbReference type="VEuPathDB" id="FungiDB:H257_00657"/>
<dbReference type="EMBL" id="QUTF01020208">
    <property type="protein sequence ID" value="RHY97523.1"/>
    <property type="molecule type" value="Genomic_DNA"/>
</dbReference>
<comment type="caution">
    <text evidence="5">The sequence shown here is derived from an EMBL/GenBank/DDBJ whole genome shotgun (WGS) entry which is preliminary data.</text>
</comment>
<proteinExistence type="predicted"/>
<gene>
    <name evidence="5" type="ORF">DYB26_011135</name>
</gene>
<evidence type="ECO:0000256" key="2">
    <source>
        <dbReference type="ARBA" id="ARBA00022741"/>
    </source>
</evidence>
<dbReference type="InterPro" id="IPR048267">
    <property type="entry name" value="Arginosuc_syn_N"/>
</dbReference>